<feature type="region of interest" description="Disordered" evidence="2">
    <location>
        <begin position="58"/>
        <end position="166"/>
    </location>
</feature>
<name>A0A336MUX5_CULSO</name>
<dbReference type="Gene3D" id="1.25.40.10">
    <property type="entry name" value="Tetratricopeptide repeat domain"/>
    <property type="match status" value="1"/>
</dbReference>
<evidence type="ECO:0000256" key="1">
    <source>
        <dbReference type="PROSITE-ProRule" id="PRU00339"/>
    </source>
</evidence>
<organism evidence="3">
    <name type="scientific">Culicoides sonorensis</name>
    <name type="common">Biting midge</name>
    <dbReference type="NCBI Taxonomy" id="179676"/>
    <lineage>
        <taxon>Eukaryota</taxon>
        <taxon>Metazoa</taxon>
        <taxon>Ecdysozoa</taxon>
        <taxon>Arthropoda</taxon>
        <taxon>Hexapoda</taxon>
        <taxon>Insecta</taxon>
        <taxon>Pterygota</taxon>
        <taxon>Neoptera</taxon>
        <taxon>Endopterygota</taxon>
        <taxon>Diptera</taxon>
        <taxon>Nematocera</taxon>
        <taxon>Chironomoidea</taxon>
        <taxon>Ceratopogonidae</taxon>
        <taxon>Ceratopogoninae</taxon>
        <taxon>Culicoides</taxon>
        <taxon>Monoculicoides</taxon>
    </lineage>
</organism>
<feature type="compositionally biased region" description="Basic and acidic residues" evidence="2">
    <location>
        <begin position="155"/>
        <end position="166"/>
    </location>
</feature>
<dbReference type="InterPro" id="IPR019734">
    <property type="entry name" value="TPR_rpt"/>
</dbReference>
<proteinExistence type="predicted"/>
<dbReference type="SUPFAM" id="SSF48452">
    <property type="entry name" value="TPR-like"/>
    <property type="match status" value="1"/>
</dbReference>
<evidence type="ECO:0000256" key="2">
    <source>
        <dbReference type="SAM" id="MobiDB-lite"/>
    </source>
</evidence>
<protein>
    <submittedName>
        <fullName evidence="3">CSON007601 protein</fullName>
    </submittedName>
</protein>
<reference evidence="3" key="1">
    <citation type="submission" date="2018-07" db="EMBL/GenBank/DDBJ databases">
        <authorList>
            <person name="Quirk P.G."/>
            <person name="Krulwich T.A."/>
        </authorList>
    </citation>
    <scope>NUCLEOTIDE SEQUENCE</scope>
</reference>
<dbReference type="OMA" id="KPTFEIC"/>
<keyword evidence="1" id="KW-0802">TPR repeat</keyword>
<dbReference type="AlphaFoldDB" id="A0A336MUX5"/>
<dbReference type="EMBL" id="UFQT01002870">
    <property type="protein sequence ID" value="SSX34192.1"/>
    <property type="molecule type" value="Genomic_DNA"/>
</dbReference>
<feature type="compositionally biased region" description="Polar residues" evidence="2">
    <location>
        <begin position="103"/>
        <end position="115"/>
    </location>
</feature>
<dbReference type="InterPro" id="IPR011990">
    <property type="entry name" value="TPR-like_helical_dom_sf"/>
</dbReference>
<sequence>MIVESDEINLSMQELQILSELDSRLYGFMKINAPENAKKKEMLVKAVKYLERMLIQVQQQQRENDGIDDDESDRDKTNSDPDKKQLAIENVDNNASEKEVKPASNTETSVTSDNTKNTEIKENEDEKLEKPVESDQQDIEMKDMEKSDNSVVKVENSDKNTSKTEVAEADSREKVLRIDPRTYCKLGHFHLLLEDYPKALSAYQKYYKLSPEYWRDHPFLYGLGLVYYHFNAFRW</sequence>
<feature type="compositionally biased region" description="Basic and acidic residues" evidence="2">
    <location>
        <begin position="73"/>
        <end position="86"/>
    </location>
</feature>
<accession>A0A336MUX5</accession>
<dbReference type="PROSITE" id="PS50005">
    <property type="entry name" value="TPR"/>
    <property type="match status" value="1"/>
</dbReference>
<feature type="repeat" description="TPR" evidence="1">
    <location>
        <begin position="180"/>
        <end position="213"/>
    </location>
</feature>
<evidence type="ECO:0000313" key="3">
    <source>
        <dbReference type="EMBL" id="SSX34192.1"/>
    </source>
</evidence>
<feature type="compositionally biased region" description="Basic and acidic residues" evidence="2">
    <location>
        <begin position="127"/>
        <end position="148"/>
    </location>
</feature>
<dbReference type="VEuPathDB" id="VectorBase:CSON007601"/>
<dbReference type="SMART" id="SM00028">
    <property type="entry name" value="TPR"/>
    <property type="match status" value="1"/>
</dbReference>
<gene>
    <name evidence="3" type="primary">CSON007601</name>
</gene>